<gene>
    <name evidence="2" type="ORF">HGRIS_006617</name>
</gene>
<sequence>MSHARTVSQESVSSISSILSCSSETFYNLYNDENVATHTLCQAALNDIIEPERQQLQDVMAKGNKRFRLDELLIGMLEHAPHPDGRRYVAVALHIAHGKGLQAVIEVAQAWLDSLFFPMMTIPLTRSDPTGSLTPTIQTTYLEIENAKRDQNTLRNDVANREHHHCAITQIHDTKRRAELTKTHPNLVPAAPHALMHAAHIIPFALYSFQDKGDRRLDAAHTWDMLQAWTQLDIRNLSGSQINSPSNAIFMTTTEQDNFGKFQFYLDKDVYPVDDNKYRAKFVRQGLCFSNGQVEADVQFPPYAQSGVLPPNPEFIRIHAAFAKVLHLSAATEYIYDYDGSNEGEVDQRLAQEADFGELLISKLEIMAH</sequence>
<evidence type="ECO:0000259" key="1">
    <source>
        <dbReference type="Pfam" id="PF13391"/>
    </source>
</evidence>
<comment type="caution">
    <text evidence="2">The sequence shown here is derived from an EMBL/GenBank/DDBJ whole genome shotgun (WGS) entry which is preliminary data.</text>
</comment>
<dbReference type="EMBL" id="JASNQZ010000010">
    <property type="protein sequence ID" value="KAL0952337.1"/>
    <property type="molecule type" value="Genomic_DNA"/>
</dbReference>
<keyword evidence="3" id="KW-1185">Reference proteome</keyword>
<dbReference type="Proteomes" id="UP001556367">
    <property type="component" value="Unassembled WGS sequence"/>
</dbReference>
<dbReference type="InterPro" id="IPR003615">
    <property type="entry name" value="HNH_nuc"/>
</dbReference>
<protein>
    <recommendedName>
        <fullName evidence="1">HNH nuclease domain-containing protein</fullName>
    </recommendedName>
</protein>
<evidence type="ECO:0000313" key="2">
    <source>
        <dbReference type="EMBL" id="KAL0952337.1"/>
    </source>
</evidence>
<dbReference type="Pfam" id="PF13391">
    <property type="entry name" value="HNH_2"/>
    <property type="match status" value="1"/>
</dbReference>
<feature type="domain" description="HNH nuclease" evidence="1">
    <location>
        <begin position="166"/>
        <end position="267"/>
    </location>
</feature>
<proteinExistence type="predicted"/>
<organism evidence="2 3">
    <name type="scientific">Hohenbuehelia grisea</name>
    <dbReference type="NCBI Taxonomy" id="104357"/>
    <lineage>
        <taxon>Eukaryota</taxon>
        <taxon>Fungi</taxon>
        <taxon>Dikarya</taxon>
        <taxon>Basidiomycota</taxon>
        <taxon>Agaricomycotina</taxon>
        <taxon>Agaricomycetes</taxon>
        <taxon>Agaricomycetidae</taxon>
        <taxon>Agaricales</taxon>
        <taxon>Pleurotineae</taxon>
        <taxon>Pleurotaceae</taxon>
        <taxon>Hohenbuehelia</taxon>
    </lineage>
</organism>
<dbReference type="PROSITE" id="PS51257">
    <property type="entry name" value="PROKAR_LIPOPROTEIN"/>
    <property type="match status" value="1"/>
</dbReference>
<accession>A0ABR3JA24</accession>
<evidence type="ECO:0000313" key="3">
    <source>
        <dbReference type="Proteomes" id="UP001556367"/>
    </source>
</evidence>
<reference evidence="3" key="1">
    <citation type="submission" date="2024-06" db="EMBL/GenBank/DDBJ databases">
        <title>Multi-omics analyses provide insights into the biosynthesis of the anticancer antibiotic pleurotin in Hohenbuehelia grisea.</title>
        <authorList>
            <person name="Weaver J.A."/>
            <person name="Alberti F."/>
        </authorList>
    </citation>
    <scope>NUCLEOTIDE SEQUENCE [LARGE SCALE GENOMIC DNA]</scope>
    <source>
        <strain evidence="3">T-177</strain>
    </source>
</reference>
<name>A0ABR3JA24_9AGAR</name>